<gene>
    <name evidence="1" type="ORF">FLL45_04785</name>
</gene>
<evidence type="ECO:0000313" key="2">
    <source>
        <dbReference type="Proteomes" id="UP000317839"/>
    </source>
</evidence>
<name>A0A545TJ50_9GAMM</name>
<organism evidence="1 2">
    <name type="scientific">Aliikangiella marina</name>
    <dbReference type="NCBI Taxonomy" id="1712262"/>
    <lineage>
        <taxon>Bacteria</taxon>
        <taxon>Pseudomonadati</taxon>
        <taxon>Pseudomonadota</taxon>
        <taxon>Gammaproteobacteria</taxon>
        <taxon>Oceanospirillales</taxon>
        <taxon>Pleioneaceae</taxon>
        <taxon>Aliikangiella</taxon>
    </lineage>
</organism>
<accession>A0A545TJ50</accession>
<dbReference type="AlphaFoldDB" id="A0A545TJ50"/>
<keyword evidence="2" id="KW-1185">Reference proteome</keyword>
<proteinExistence type="predicted"/>
<dbReference type="RefSeq" id="WP_185964333.1">
    <property type="nucleotide sequence ID" value="NZ_VIKR01000001.1"/>
</dbReference>
<reference evidence="1 2" key="1">
    <citation type="submission" date="2019-06" db="EMBL/GenBank/DDBJ databases">
        <title>Draft genome of Aliikangiella marina GYP-15.</title>
        <authorList>
            <person name="Wang G."/>
        </authorList>
    </citation>
    <scope>NUCLEOTIDE SEQUENCE [LARGE SCALE GENOMIC DNA]</scope>
    <source>
        <strain evidence="1 2">GYP-15</strain>
    </source>
</reference>
<dbReference type="EMBL" id="VIKR01000001">
    <property type="protein sequence ID" value="TQV77264.1"/>
    <property type="molecule type" value="Genomic_DNA"/>
</dbReference>
<protein>
    <submittedName>
        <fullName evidence="1">Uncharacterized protein</fullName>
    </submittedName>
</protein>
<comment type="caution">
    <text evidence="1">The sequence shown here is derived from an EMBL/GenBank/DDBJ whole genome shotgun (WGS) entry which is preliminary data.</text>
</comment>
<evidence type="ECO:0000313" key="1">
    <source>
        <dbReference type="EMBL" id="TQV77264.1"/>
    </source>
</evidence>
<sequence length="60" mass="6925">MSLIRFDSFFSLSDAKIKKTDARLVESDIIEKGRKFCLLSFKQASVCKMKDKWRYISASG</sequence>
<dbReference type="Proteomes" id="UP000317839">
    <property type="component" value="Unassembled WGS sequence"/>
</dbReference>